<reference evidence="1" key="2">
    <citation type="submission" date="2024-06" db="EMBL/GenBank/DDBJ databases">
        <title>Novel bacteriophage MK21 infecting Xanthomonas citri.</title>
        <authorList>
            <person name="Song S.-H."/>
            <person name="Lee A.H."/>
            <person name="Choi K.-M."/>
            <person name="Oh D."/>
            <person name="Park J.-G."/>
        </authorList>
    </citation>
    <scope>NUCLEOTIDE SEQUENCE</scope>
</reference>
<dbReference type="EMBL" id="PP780467">
    <property type="protein sequence ID" value="XBN74662.1"/>
    <property type="molecule type" value="Genomic_DNA"/>
</dbReference>
<reference evidence="1" key="1">
    <citation type="submission" date="2024-05" db="EMBL/GenBank/DDBJ databases">
        <authorList>
            <person name="Kwon M."/>
            <person name="Moon K."/>
        </authorList>
    </citation>
    <scope>NUCLEOTIDE SEQUENCE</scope>
</reference>
<dbReference type="InterPro" id="IPR010064">
    <property type="entry name" value="HK97-gp10_tail"/>
</dbReference>
<accession>A0AAU7J8B0</accession>
<organism evidence="1">
    <name type="scientific">Xanthomonas phage MK21</name>
    <dbReference type="NCBI Taxonomy" id="3148942"/>
    <lineage>
        <taxon>Viruses</taxon>
        <taxon>Duplodnaviria</taxon>
        <taxon>Heunggongvirae</taxon>
        <taxon>Uroviricota</taxon>
        <taxon>Caudoviricetes</taxon>
    </lineage>
</organism>
<dbReference type="Pfam" id="PF04883">
    <property type="entry name" value="HK97-gp10_like"/>
    <property type="match status" value="1"/>
</dbReference>
<name>A0AAU7J8B0_9CAUD</name>
<sequence>MSSKITSLDISGVLSALNDLRDDSGSVARTMAFESATAVRDSAKGYVRSKTGRLKGAIYAAYVPEESTEARHVYAVSWNKKKAPHGHLVEYGHWRTNVVVEVDGKWVFTKEKLDTPVRVPARPFLRPGYDSVKGRLVDVANKAGAERLAELRTRR</sequence>
<proteinExistence type="predicted"/>
<protein>
    <submittedName>
        <fullName evidence="1">Capsid and scaffold protein</fullName>
    </submittedName>
</protein>
<evidence type="ECO:0000313" key="1">
    <source>
        <dbReference type="EMBL" id="XBN74662.1"/>
    </source>
</evidence>